<dbReference type="KEGG" id="qsa:O6P43_033388"/>
<protein>
    <submittedName>
        <fullName evidence="4">Spermidine hydroxycinnamoyl transferase-like</fullName>
    </submittedName>
</protein>
<keyword evidence="3" id="KW-1133">Transmembrane helix</keyword>
<dbReference type="PANTHER" id="PTHR31642:SF324">
    <property type="entry name" value="SPERMIDINE HYDROXYCINNAMOYL TRANSFERASE"/>
    <property type="match status" value="1"/>
</dbReference>
<evidence type="ECO:0000256" key="3">
    <source>
        <dbReference type="SAM" id="Phobius"/>
    </source>
</evidence>
<evidence type="ECO:0000256" key="2">
    <source>
        <dbReference type="SAM" id="Coils"/>
    </source>
</evidence>
<dbReference type="InterPro" id="IPR050317">
    <property type="entry name" value="Plant_Fungal_Acyltransferase"/>
</dbReference>
<comment type="caution">
    <text evidence="4">The sequence shown here is derived from an EMBL/GenBank/DDBJ whole genome shotgun (WGS) entry which is preliminary data.</text>
</comment>
<gene>
    <name evidence="4" type="ORF">O6P43_033388</name>
</gene>
<feature type="transmembrane region" description="Helical" evidence="3">
    <location>
        <begin position="471"/>
        <end position="488"/>
    </location>
</feature>
<sequence>MSSITSSCLITPSEPTPNGILRFSQMDLMVPLHHIPSFLYFYKPNHHNNITPSSYALIEKMKESLGRILVHYYPLAGRLRSIEGDQLVLECNAMGVEFLEAESNAKVSDYTEFAEPNKIFKDLATQFDYCSTPVEQWPLLLVKVTKFSCGGLCLCVAFSHIMVDGWALFPFIKSWAKLGRGEDLEEDEIPFHDRSIWKTLIPPFDHELNPQRCIDGQIADHSGFKAPPLLLGCSDSKEEQKKETTFEVLKITREQIEKLKEEANQKQTLPSAFDAFGRPYSRYEVVAAHMWRCACMARNGDKNQPTAIRIVADLRKRLKIDHLKCYFGNAVIPVLTPTCLYGDILSNPLSFSAQKIREATVMLTDEYLRSTLNHAENNMDAKKVHALSYESKNGYFYGNPNLSIGSLIGLPIYDGDFGWGKPAFMSLGTLGAHDGKSMIVPSPDDDIVISPTRESSTFCRIFRLSLTVEDLYFSFFCLFLFLFFTSVCM</sequence>
<keyword evidence="5" id="KW-1185">Reference proteome</keyword>
<dbReference type="SUPFAM" id="SSF52777">
    <property type="entry name" value="CoA-dependent acyltransferases"/>
    <property type="match status" value="1"/>
</dbReference>
<feature type="coiled-coil region" evidence="2">
    <location>
        <begin position="242"/>
        <end position="269"/>
    </location>
</feature>
<dbReference type="Gene3D" id="3.30.559.10">
    <property type="entry name" value="Chloramphenicol acetyltransferase-like domain"/>
    <property type="match status" value="2"/>
</dbReference>
<accession>A0AAD7KQ12</accession>
<dbReference type="Proteomes" id="UP001163823">
    <property type="component" value="Chromosome 14"/>
</dbReference>
<dbReference type="InterPro" id="IPR023213">
    <property type="entry name" value="CAT-like_dom_sf"/>
</dbReference>
<evidence type="ECO:0000313" key="5">
    <source>
        <dbReference type="Proteomes" id="UP001163823"/>
    </source>
</evidence>
<keyword evidence="2" id="KW-0175">Coiled coil</keyword>
<dbReference type="AlphaFoldDB" id="A0AAD7KQ12"/>
<keyword evidence="3" id="KW-0812">Transmembrane</keyword>
<dbReference type="PANTHER" id="PTHR31642">
    <property type="entry name" value="TRICHOTHECENE 3-O-ACETYLTRANSFERASE"/>
    <property type="match status" value="1"/>
</dbReference>
<evidence type="ECO:0000256" key="1">
    <source>
        <dbReference type="ARBA" id="ARBA00009861"/>
    </source>
</evidence>
<dbReference type="GO" id="GO:0016747">
    <property type="term" value="F:acyltransferase activity, transferring groups other than amino-acyl groups"/>
    <property type="evidence" value="ECO:0007669"/>
    <property type="project" value="TreeGrafter"/>
</dbReference>
<dbReference type="EMBL" id="JARAOO010000014">
    <property type="protein sequence ID" value="KAJ7943908.1"/>
    <property type="molecule type" value="Genomic_DNA"/>
</dbReference>
<dbReference type="Pfam" id="PF02458">
    <property type="entry name" value="Transferase"/>
    <property type="match status" value="1"/>
</dbReference>
<keyword evidence="4" id="KW-0808">Transferase</keyword>
<proteinExistence type="inferred from homology"/>
<keyword evidence="3" id="KW-0472">Membrane</keyword>
<organism evidence="4 5">
    <name type="scientific">Quillaja saponaria</name>
    <name type="common">Soap bark tree</name>
    <dbReference type="NCBI Taxonomy" id="32244"/>
    <lineage>
        <taxon>Eukaryota</taxon>
        <taxon>Viridiplantae</taxon>
        <taxon>Streptophyta</taxon>
        <taxon>Embryophyta</taxon>
        <taxon>Tracheophyta</taxon>
        <taxon>Spermatophyta</taxon>
        <taxon>Magnoliopsida</taxon>
        <taxon>eudicotyledons</taxon>
        <taxon>Gunneridae</taxon>
        <taxon>Pentapetalae</taxon>
        <taxon>rosids</taxon>
        <taxon>fabids</taxon>
        <taxon>Fabales</taxon>
        <taxon>Quillajaceae</taxon>
        <taxon>Quillaja</taxon>
    </lineage>
</organism>
<comment type="similarity">
    <text evidence="1">Belongs to the plant acyltransferase family.</text>
</comment>
<evidence type="ECO:0000313" key="4">
    <source>
        <dbReference type="EMBL" id="KAJ7943908.1"/>
    </source>
</evidence>
<name>A0AAD7KQ12_QUISA</name>
<reference evidence="4" key="1">
    <citation type="journal article" date="2023" name="Science">
        <title>Elucidation of the pathway for biosynthesis of saponin adjuvants from the soapbark tree.</title>
        <authorList>
            <person name="Reed J."/>
            <person name="Orme A."/>
            <person name="El-Demerdash A."/>
            <person name="Owen C."/>
            <person name="Martin L.B.B."/>
            <person name="Misra R.C."/>
            <person name="Kikuchi S."/>
            <person name="Rejzek M."/>
            <person name="Martin A.C."/>
            <person name="Harkess A."/>
            <person name="Leebens-Mack J."/>
            <person name="Louveau T."/>
            <person name="Stephenson M.J."/>
            <person name="Osbourn A."/>
        </authorList>
    </citation>
    <scope>NUCLEOTIDE SEQUENCE</scope>
    <source>
        <strain evidence="4">S10</strain>
    </source>
</reference>